<gene>
    <name evidence="1" type="ORF">BDM02DRAFT_3132706</name>
</gene>
<keyword evidence="2" id="KW-1185">Reference proteome</keyword>
<comment type="caution">
    <text evidence="1">The sequence shown here is derived from an EMBL/GenBank/DDBJ whole genome shotgun (WGS) entry which is preliminary data.</text>
</comment>
<name>A0ACB6Z0J0_THEGA</name>
<accession>A0ACB6Z0J0</accession>
<protein>
    <submittedName>
        <fullName evidence="1">Uncharacterized protein</fullName>
    </submittedName>
</protein>
<dbReference type="Proteomes" id="UP000886501">
    <property type="component" value="Unassembled WGS sequence"/>
</dbReference>
<reference evidence="1" key="2">
    <citation type="journal article" date="2020" name="Nat. Commun.">
        <title>Large-scale genome sequencing of mycorrhizal fungi provides insights into the early evolution of symbiotic traits.</title>
        <authorList>
            <person name="Miyauchi S."/>
            <person name="Kiss E."/>
            <person name="Kuo A."/>
            <person name="Drula E."/>
            <person name="Kohler A."/>
            <person name="Sanchez-Garcia M."/>
            <person name="Morin E."/>
            <person name="Andreopoulos B."/>
            <person name="Barry K.W."/>
            <person name="Bonito G."/>
            <person name="Buee M."/>
            <person name="Carver A."/>
            <person name="Chen C."/>
            <person name="Cichocki N."/>
            <person name="Clum A."/>
            <person name="Culley D."/>
            <person name="Crous P.W."/>
            <person name="Fauchery L."/>
            <person name="Girlanda M."/>
            <person name="Hayes R.D."/>
            <person name="Keri Z."/>
            <person name="LaButti K."/>
            <person name="Lipzen A."/>
            <person name="Lombard V."/>
            <person name="Magnuson J."/>
            <person name="Maillard F."/>
            <person name="Murat C."/>
            <person name="Nolan M."/>
            <person name="Ohm R.A."/>
            <person name="Pangilinan J."/>
            <person name="Pereira M.F."/>
            <person name="Perotto S."/>
            <person name="Peter M."/>
            <person name="Pfister S."/>
            <person name="Riley R."/>
            <person name="Sitrit Y."/>
            <person name="Stielow J.B."/>
            <person name="Szollosi G."/>
            <person name="Zifcakova L."/>
            <person name="Stursova M."/>
            <person name="Spatafora J.W."/>
            <person name="Tedersoo L."/>
            <person name="Vaario L.M."/>
            <person name="Yamada A."/>
            <person name="Yan M."/>
            <person name="Wang P."/>
            <person name="Xu J."/>
            <person name="Bruns T."/>
            <person name="Baldrian P."/>
            <person name="Vilgalys R."/>
            <person name="Dunand C."/>
            <person name="Henrissat B."/>
            <person name="Grigoriev I.V."/>
            <person name="Hibbett D."/>
            <person name="Nagy L.G."/>
            <person name="Martin F.M."/>
        </authorList>
    </citation>
    <scope>NUCLEOTIDE SEQUENCE</scope>
    <source>
        <strain evidence="1">P2</strain>
    </source>
</reference>
<reference evidence="1" key="1">
    <citation type="submission" date="2019-10" db="EMBL/GenBank/DDBJ databases">
        <authorList>
            <consortium name="DOE Joint Genome Institute"/>
            <person name="Kuo A."/>
            <person name="Miyauchi S."/>
            <person name="Kiss E."/>
            <person name="Drula E."/>
            <person name="Kohler A."/>
            <person name="Sanchez-Garcia M."/>
            <person name="Andreopoulos B."/>
            <person name="Barry K.W."/>
            <person name="Bonito G."/>
            <person name="Buee M."/>
            <person name="Carver A."/>
            <person name="Chen C."/>
            <person name="Cichocki N."/>
            <person name="Clum A."/>
            <person name="Culley D."/>
            <person name="Crous P.W."/>
            <person name="Fauchery L."/>
            <person name="Girlanda M."/>
            <person name="Hayes R."/>
            <person name="Keri Z."/>
            <person name="Labutti K."/>
            <person name="Lipzen A."/>
            <person name="Lombard V."/>
            <person name="Magnuson J."/>
            <person name="Maillard F."/>
            <person name="Morin E."/>
            <person name="Murat C."/>
            <person name="Nolan M."/>
            <person name="Ohm R."/>
            <person name="Pangilinan J."/>
            <person name="Pereira M."/>
            <person name="Perotto S."/>
            <person name="Peter M."/>
            <person name="Riley R."/>
            <person name="Sitrit Y."/>
            <person name="Stielow B."/>
            <person name="Szollosi G."/>
            <person name="Zifcakova L."/>
            <person name="Stursova M."/>
            <person name="Spatafora J.W."/>
            <person name="Tedersoo L."/>
            <person name="Vaario L.-M."/>
            <person name="Yamada A."/>
            <person name="Yan M."/>
            <person name="Wang P."/>
            <person name="Xu J."/>
            <person name="Bruns T."/>
            <person name="Baldrian P."/>
            <person name="Vilgalys R."/>
            <person name="Henrissat B."/>
            <person name="Grigoriev I.V."/>
            <person name="Hibbett D."/>
            <person name="Nagy L.G."/>
            <person name="Martin F.M."/>
        </authorList>
    </citation>
    <scope>NUCLEOTIDE SEQUENCE</scope>
    <source>
        <strain evidence="1">P2</strain>
    </source>
</reference>
<proteinExistence type="predicted"/>
<dbReference type="EMBL" id="MU118298">
    <property type="protein sequence ID" value="KAF9643019.1"/>
    <property type="molecule type" value="Genomic_DNA"/>
</dbReference>
<organism evidence="1 2">
    <name type="scientific">Thelephora ganbajun</name>
    <name type="common">Ganba fungus</name>
    <dbReference type="NCBI Taxonomy" id="370292"/>
    <lineage>
        <taxon>Eukaryota</taxon>
        <taxon>Fungi</taxon>
        <taxon>Dikarya</taxon>
        <taxon>Basidiomycota</taxon>
        <taxon>Agaricomycotina</taxon>
        <taxon>Agaricomycetes</taxon>
        <taxon>Thelephorales</taxon>
        <taxon>Thelephoraceae</taxon>
        <taxon>Thelephora</taxon>
    </lineage>
</organism>
<evidence type="ECO:0000313" key="1">
    <source>
        <dbReference type="EMBL" id="KAF9643019.1"/>
    </source>
</evidence>
<sequence length="193" mass="21709">MGVTRGTIPAAWRVHKSARRIPLAGRSTFDLEKVDDLGRRLRKNESGSGNGVSYGLSIEVLGEREVRRDYVRQWDKVVNSNIKVGGMYVGPGGTYEGVEEVAGDSGYRKDGDTLIWNGPRLYEQERRRLVGVYERARDVLEGVYDRLLCPLNLEWAVREDGGEDDDDGGMERLRRLRLHISDLWMVVTIGGTG</sequence>
<evidence type="ECO:0000313" key="2">
    <source>
        <dbReference type="Proteomes" id="UP000886501"/>
    </source>
</evidence>